<evidence type="ECO:0000256" key="1">
    <source>
        <dbReference type="ARBA" id="ARBA00004496"/>
    </source>
</evidence>
<dbReference type="PANTHER" id="PTHR45954:SF1">
    <property type="entry name" value="LD33695P"/>
    <property type="match status" value="1"/>
</dbReference>
<accession>A0A381T748</accession>
<dbReference type="PROSITE" id="PS50005">
    <property type="entry name" value="TPR"/>
    <property type="match status" value="3"/>
</dbReference>
<dbReference type="Pfam" id="PF13424">
    <property type="entry name" value="TPR_12"/>
    <property type="match status" value="1"/>
</dbReference>
<dbReference type="SMART" id="SM00028">
    <property type="entry name" value="TPR"/>
    <property type="match status" value="4"/>
</dbReference>
<protein>
    <submittedName>
        <fullName evidence="4">Uncharacterized protein</fullName>
    </submittedName>
</protein>
<proteinExistence type="predicted"/>
<comment type="subcellular location">
    <subcellularLocation>
        <location evidence="1">Cytoplasm</location>
    </subcellularLocation>
</comment>
<dbReference type="InterPro" id="IPR019734">
    <property type="entry name" value="TPR_rpt"/>
</dbReference>
<dbReference type="InterPro" id="IPR052386">
    <property type="entry name" value="GPSM"/>
</dbReference>
<dbReference type="InterPro" id="IPR011990">
    <property type="entry name" value="TPR-like_helical_dom_sf"/>
</dbReference>
<dbReference type="EMBL" id="UINC01003828">
    <property type="protein sequence ID" value="SVA09573.1"/>
    <property type="molecule type" value="Genomic_DNA"/>
</dbReference>
<dbReference type="GO" id="GO:0001965">
    <property type="term" value="F:G-protein alpha-subunit binding"/>
    <property type="evidence" value="ECO:0007669"/>
    <property type="project" value="TreeGrafter"/>
</dbReference>
<dbReference type="GO" id="GO:0000132">
    <property type="term" value="P:establishment of mitotic spindle orientation"/>
    <property type="evidence" value="ECO:0007669"/>
    <property type="project" value="TreeGrafter"/>
</dbReference>
<reference evidence="4" key="1">
    <citation type="submission" date="2018-05" db="EMBL/GenBank/DDBJ databases">
        <authorList>
            <person name="Lanie J.A."/>
            <person name="Ng W.-L."/>
            <person name="Kazmierczak K.M."/>
            <person name="Andrzejewski T.M."/>
            <person name="Davidsen T.M."/>
            <person name="Wayne K.J."/>
            <person name="Tettelin H."/>
            <person name="Glass J.I."/>
            <person name="Rusch D."/>
            <person name="Podicherti R."/>
            <person name="Tsui H.-C.T."/>
            <person name="Winkler M.E."/>
        </authorList>
    </citation>
    <scope>NUCLEOTIDE SEQUENCE</scope>
</reference>
<gene>
    <name evidence="4" type="ORF">METZ01_LOCUS62427</name>
</gene>
<dbReference type="Gene3D" id="1.25.40.10">
    <property type="entry name" value="Tetratricopeptide repeat domain"/>
    <property type="match status" value="2"/>
</dbReference>
<dbReference type="Pfam" id="PF13176">
    <property type="entry name" value="TPR_7"/>
    <property type="match status" value="1"/>
</dbReference>
<evidence type="ECO:0000256" key="3">
    <source>
        <dbReference type="ARBA" id="ARBA00022737"/>
    </source>
</evidence>
<dbReference type="GO" id="GO:0005938">
    <property type="term" value="C:cell cortex"/>
    <property type="evidence" value="ECO:0007669"/>
    <property type="project" value="TreeGrafter"/>
</dbReference>
<evidence type="ECO:0000256" key="2">
    <source>
        <dbReference type="ARBA" id="ARBA00022490"/>
    </source>
</evidence>
<name>A0A381T748_9ZZZZ</name>
<evidence type="ECO:0000313" key="4">
    <source>
        <dbReference type="EMBL" id="SVA09573.1"/>
    </source>
</evidence>
<sequence>MPLIYFSSSTLSAETISNKIASQIQSYLEAQYIIPSYDQEFSKQKIRENMESCDVLIVVCADPYSQDEDVSAYNLIDNKRIRFEIVSAMNQDILIIPVLIDDAKLPEKDNVPGALKKLIDCRSHRLRTIFWDEDLEDLLEHLDEELSFIKEVQEKLTDSVEVNYQRLAELDGRHLQKDKVDLESSDFMQVRKMIEAETIFLQKARGIGDRSAEKNALSALGLAYSRLGQTRKAIQYFQEQLNVSQELGYFEEVCGLLANLGDAYAVSGNIDRAKSYYEEQRVLAESKGLHTYVGTSYNGLGFVFVKQDKIEQAIDCYLKALESYRELKDHDKQLELLVGIGLNYRKLEHWEKAIECLEQALKIAKYIENRKEEIHIRVDLAEALFKLEKQDLAIAQIDQAEEDLKIIQTPWSASLMRRIELLQNL</sequence>
<dbReference type="SUPFAM" id="SSF48452">
    <property type="entry name" value="TPR-like"/>
    <property type="match status" value="2"/>
</dbReference>
<dbReference type="GO" id="GO:0005092">
    <property type="term" value="F:GDP-dissociation inhibitor activity"/>
    <property type="evidence" value="ECO:0007669"/>
    <property type="project" value="TreeGrafter"/>
</dbReference>
<dbReference type="PANTHER" id="PTHR45954">
    <property type="entry name" value="LD33695P"/>
    <property type="match status" value="1"/>
</dbReference>
<keyword evidence="3" id="KW-0677">Repeat</keyword>
<dbReference type="AlphaFoldDB" id="A0A381T748"/>
<organism evidence="4">
    <name type="scientific">marine metagenome</name>
    <dbReference type="NCBI Taxonomy" id="408172"/>
    <lineage>
        <taxon>unclassified sequences</taxon>
        <taxon>metagenomes</taxon>
        <taxon>ecological metagenomes</taxon>
    </lineage>
</organism>
<keyword evidence="2" id="KW-0963">Cytoplasm</keyword>
<dbReference type="Pfam" id="PF13181">
    <property type="entry name" value="TPR_8"/>
    <property type="match status" value="1"/>
</dbReference>